<comment type="caution">
    <text evidence="1">The sequence shown here is derived from an EMBL/GenBank/DDBJ whole genome shotgun (WGS) entry which is preliminary data.</text>
</comment>
<accession>A0A645G380</accession>
<sequence>MLHCFLRRLFGLHDATEIEYTIDGKEIKVCRYCLKEVK</sequence>
<proteinExistence type="predicted"/>
<name>A0A645G380_9ZZZZ</name>
<dbReference type="EMBL" id="VSSQ01068155">
    <property type="protein sequence ID" value="MPN20402.1"/>
    <property type="molecule type" value="Genomic_DNA"/>
</dbReference>
<dbReference type="AlphaFoldDB" id="A0A645G380"/>
<reference evidence="1" key="1">
    <citation type="submission" date="2019-08" db="EMBL/GenBank/DDBJ databases">
        <authorList>
            <person name="Kucharzyk K."/>
            <person name="Murdoch R.W."/>
            <person name="Higgins S."/>
            <person name="Loffler F."/>
        </authorList>
    </citation>
    <scope>NUCLEOTIDE SEQUENCE</scope>
</reference>
<evidence type="ECO:0000313" key="1">
    <source>
        <dbReference type="EMBL" id="MPN20402.1"/>
    </source>
</evidence>
<organism evidence="1">
    <name type="scientific">bioreactor metagenome</name>
    <dbReference type="NCBI Taxonomy" id="1076179"/>
    <lineage>
        <taxon>unclassified sequences</taxon>
        <taxon>metagenomes</taxon>
        <taxon>ecological metagenomes</taxon>
    </lineage>
</organism>
<protein>
    <submittedName>
        <fullName evidence="1">Uncharacterized protein</fullName>
    </submittedName>
</protein>
<gene>
    <name evidence="1" type="ORF">SDC9_167781</name>
</gene>